<accession>A0A835A4J9</accession>
<evidence type="ECO:0000313" key="3">
    <source>
        <dbReference type="Proteomes" id="UP000636709"/>
    </source>
</evidence>
<feature type="signal peptide" evidence="1">
    <location>
        <begin position="1"/>
        <end position="18"/>
    </location>
</feature>
<gene>
    <name evidence="2" type="ORF">HU200_065003</name>
</gene>
<dbReference type="EMBL" id="JACEFO010002818">
    <property type="protein sequence ID" value="KAF8648150.1"/>
    <property type="molecule type" value="Genomic_DNA"/>
</dbReference>
<dbReference type="OrthoDB" id="691434at2759"/>
<feature type="chain" id="PRO_5032652332" evidence="1">
    <location>
        <begin position="19"/>
        <end position="152"/>
    </location>
</feature>
<organism evidence="2 3">
    <name type="scientific">Digitaria exilis</name>
    <dbReference type="NCBI Taxonomy" id="1010633"/>
    <lineage>
        <taxon>Eukaryota</taxon>
        <taxon>Viridiplantae</taxon>
        <taxon>Streptophyta</taxon>
        <taxon>Embryophyta</taxon>
        <taxon>Tracheophyta</taxon>
        <taxon>Spermatophyta</taxon>
        <taxon>Magnoliopsida</taxon>
        <taxon>Liliopsida</taxon>
        <taxon>Poales</taxon>
        <taxon>Poaceae</taxon>
        <taxon>PACMAD clade</taxon>
        <taxon>Panicoideae</taxon>
        <taxon>Panicodae</taxon>
        <taxon>Paniceae</taxon>
        <taxon>Anthephorinae</taxon>
        <taxon>Digitaria</taxon>
    </lineage>
</organism>
<name>A0A835A4J9_9POAL</name>
<reference evidence="2" key="1">
    <citation type="submission" date="2020-07" db="EMBL/GenBank/DDBJ databases">
        <title>Genome sequence and genetic diversity analysis of an under-domesticated orphan crop, white fonio (Digitaria exilis).</title>
        <authorList>
            <person name="Bennetzen J.L."/>
            <person name="Chen S."/>
            <person name="Ma X."/>
            <person name="Wang X."/>
            <person name="Yssel A.E.J."/>
            <person name="Chaluvadi S.R."/>
            <person name="Johnson M."/>
            <person name="Gangashetty P."/>
            <person name="Hamidou F."/>
            <person name="Sanogo M.D."/>
            <person name="Zwaenepoel A."/>
            <person name="Wallace J."/>
            <person name="Van De Peer Y."/>
            <person name="Van Deynze A."/>
        </authorList>
    </citation>
    <scope>NUCLEOTIDE SEQUENCE</scope>
    <source>
        <tissue evidence="2">Leaves</tissue>
    </source>
</reference>
<evidence type="ECO:0000313" key="2">
    <source>
        <dbReference type="EMBL" id="KAF8648150.1"/>
    </source>
</evidence>
<dbReference type="Proteomes" id="UP000636709">
    <property type="component" value="Unassembled WGS sequence"/>
</dbReference>
<evidence type="ECO:0000256" key="1">
    <source>
        <dbReference type="SAM" id="SignalP"/>
    </source>
</evidence>
<sequence length="152" mass="16703">MAILFFLLFGCLPLPAHSKYILTKVACHLIQEKCVLVLSHYHAKCCTNLKGRPGLLEIREATRPNGLTNTGANATAAISSLDESKLKLIFCIEPQLCVHPAPCYCCVQPEKCYYTMEKCRANCLTCSPNCGSQPPPAKEDRLVHALTEPAEP</sequence>
<comment type="caution">
    <text evidence="2">The sequence shown here is derived from an EMBL/GenBank/DDBJ whole genome shotgun (WGS) entry which is preliminary data.</text>
</comment>
<dbReference type="AlphaFoldDB" id="A0A835A4J9"/>
<protein>
    <submittedName>
        <fullName evidence="2">Uncharacterized protein</fullName>
    </submittedName>
</protein>
<keyword evidence="3" id="KW-1185">Reference proteome</keyword>
<keyword evidence="1" id="KW-0732">Signal</keyword>
<proteinExistence type="predicted"/>